<gene>
    <name evidence="2" type="ORF">OVN521_LOCUS48591</name>
</gene>
<sequence length="23" mass="2596">MQPLKATEDGAEHLEKVLNKDTK</sequence>
<reference evidence="2" key="1">
    <citation type="submission" date="2021-02" db="EMBL/GenBank/DDBJ databases">
        <authorList>
            <person name="Nowell W R."/>
        </authorList>
    </citation>
    <scope>NUCLEOTIDE SEQUENCE</scope>
</reference>
<feature type="non-terminal residue" evidence="2">
    <location>
        <position position="23"/>
    </location>
</feature>
<keyword evidence="3" id="KW-1185">Reference proteome</keyword>
<evidence type="ECO:0000313" key="2">
    <source>
        <dbReference type="EMBL" id="CAF4706728.1"/>
    </source>
</evidence>
<organism evidence="2 3">
    <name type="scientific">Rotaria magnacalcarata</name>
    <dbReference type="NCBI Taxonomy" id="392030"/>
    <lineage>
        <taxon>Eukaryota</taxon>
        <taxon>Metazoa</taxon>
        <taxon>Spiralia</taxon>
        <taxon>Gnathifera</taxon>
        <taxon>Rotifera</taxon>
        <taxon>Eurotatoria</taxon>
        <taxon>Bdelloidea</taxon>
        <taxon>Philodinida</taxon>
        <taxon>Philodinidae</taxon>
        <taxon>Rotaria</taxon>
    </lineage>
</organism>
<name>A0A821INM2_9BILA</name>
<dbReference type="EMBL" id="CAJOBG010101880">
    <property type="protein sequence ID" value="CAF4706728.1"/>
    <property type="molecule type" value="Genomic_DNA"/>
</dbReference>
<dbReference type="Proteomes" id="UP000663866">
    <property type="component" value="Unassembled WGS sequence"/>
</dbReference>
<proteinExistence type="predicted"/>
<accession>A0A821INM2</accession>
<protein>
    <submittedName>
        <fullName evidence="2">Uncharacterized protein</fullName>
    </submittedName>
</protein>
<evidence type="ECO:0000313" key="3">
    <source>
        <dbReference type="Proteomes" id="UP000663866"/>
    </source>
</evidence>
<dbReference type="AlphaFoldDB" id="A0A821INM2"/>
<evidence type="ECO:0000256" key="1">
    <source>
        <dbReference type="SAM" id="MobiDB-lite"/>
    </source>
</evidence>
<feature type="region of interest" description="Disordered" evidence="1">
    <location>
        <begin position="1"/>
        <end position="23"/>
    </location>
</feature>
<comment type="caution">
    <text evidence="2">The sequence shown here is derived from an EMBL/GenBank/DDBJ whole genome shotgun (WGS) entry which is preliminary data.</text>
</comment>